<dbReference type="KEGG" id="acib:ACBT_0159"/>
<name>A0A7L5JLR8_9BACT</name>
<dbReference type="RefSeq" id="WP_176325334.1">
    <property type="nucleotide sequence ID" value="NZ_CP054051.1"/>
</dbReference>
<dbReference type="EMBL" id="CP054051">
    <property type="protein sequence ID" value="QKJ26144.1"/>
    <property type="molecule type" value="Genomic_DNA"/>
</dbReference>
<sequence length="126" mass="14823">MMNFLFKTGTYLFIWKKFKTQIISLLASIVLIWLIFGIYDDLIKIFELEDTSTLLYLLLGKWLIVSFIILYNILLIKSIKTASKDKIIEKEEIILPKKSQEILNKKDILTTTDLILKKYRSNNDNS</sequence>
<feature type="transmembrane region" description="Helical" evidence="1">
    <location>
        <begin position="54"/>
        <end position="76"/>
    </location>
</feature>
<evidence type="ECO:0000313" key="3">
    <source>
        <dbReference type="Proteomes" id="UP000509513"/>
    </source>
</evidence>
<protein>
    <submittedName>
        <fullName evidence="2">Putative membrane protein</fullName>
    </submittedName>
</protein>
<gene>
    <name evidence="2" type="ORF">ACBT_0159</name>
</gene>
<accession>A0A7L5JLR8</accession>
<evidence type="ECO:0000256" key="1">
    <source>
        <dbReference type="SAM" id="Phobius"/>
    </source>
</evidence>
<keyword evidence="1" id="KW-1133">Transmembrane helix</keyword>
<feature type="transmembrane region" description="Helical" evidence="1">
    <location>
        <begin position="21"/>
        <end position="39"/>
    </location>
</feature>
<dbReference type="Proteomes" id="UP000509513">
    <property type="component" value="Chromosome"/>
</dbReference>
<dbReference type="AlphaFoldDB" id="A0A7L5JLR8"/>
<keyword evidence="1" id="KW-0812">Transmembrane</keyword>
<proteinExistence type="predicted"/>
<reference evidence="2 3" key="1">
    <citation type="submission" date="2020-05" db="EMBL/GenBank/DDBJ databases">
        <title>Complete genome sequencing of Campylobacter and Arcobacter type strains.</title>
        <authorList>
            <person name="Miller W.G."/>
            <person name="Yee E."/>
        </authorList>
    </citation>
    <scope>NUCLEOTIDE SEQUENCE [LARGE SCALE GENOMIC DNA]</scope>
    <source>
        <strain evidence="2 3">LMG 21996</strain>
    </source>
</reference>
<organism evidence="2 3">
    <name type="scientific">Aliarcobacter cibarius</name>
    <dbReference type="NCBI Taxonomy" id="255507"/>
    <lineage>
        <taxon>Bacteria</taxon>
        <taxon>Pseudomonadati</taxon>
        <taxon>Campylobacterota</taxon>
        <taxon>Epsilonproteobacteria</taxon>
        <taxon>Campylobacterales</taxon>
        <taxon>Arcobacteraceae</taxon>
        <taxon>Aliarcobacter</taxon>
    </lineage>
</organism>
<evidence type="ECO:0000313" key="2">
    <source>
        <dbReference type="EMBL" id="QKJ26144.1"/>
    </source>
</evidence>
<keyword evidence="1" id="KW-0472">Membrane</keyword>